<comment type="caution">
    <text evidence="11">The sequence shown here is derived from an EMBL/GenBank/DDBJ whole genome shotgun (WGS) entry which is preliminary data.</text>
</comment>
<dbReference type="EMBL" id="VHQI01000008">
    <property type="protein sequence ID" value="TPW41466.1"/>
    <property type="molecule type" value="Genomic_DNA"/>
</dbReference>
<evidence type="ECO:0000256" key="3">
    <source>
        <dbReference type="ARBA" id="ARBA00022723"/>
    </source>
</evidence>
<dbReference type="GO" id="GO:0051607">
    <property type="term" value="P:defense response to virus"/>
    <property type="evidence" value="ECO:0007669"/>
    <property type="project" value="UniProtKB-KW"/>
</dbReference>
<evidence type="ECO:0000256" key="4">
    <source>
        <dbReference type="ARBA" id="ARBA00022741"/>
    </source>
</evidence>
<organism evidence="11 12">
    <name type="scientific">Mixta tenebrionis</name>
    <dbReference type="NCBI Taxonomy" id="2562439"/>
    <lineage>
        <taxon>Bacteria</taxon>
        <taxon>Pseudomonadati</taxon>
        <taxon>Pseudomonadota</taxon>
        <taxon>Gammaproteobacteria</taxon>
        <taxon>Enterobacterales</taxon>
        <taxon>Erwiniaceae</taxon>
        <taxon>Mixta</taxon>
    </lineage>
</organism>
<dbReference type="GO" id="GO:0005524">
    <property type="term" value="F:ATP binding"/>
    <property type="evidence" value="ECO:0007669"/>
    <property type="project" value="UniProtKB-KW"/>
</dbReference>
<feature type="region of interest" description="Disordered" evidence="9">
    <location>
        <begin position="325"/>
        <end position="345"/>
    </location>
</feature>
<keyword evidence="3" id="KW-0479">Metal-binding</keyword>
<keyword evidence="5" id="KW-0378">Hydrolase</keyword>
<dbReference type="SUPFAM" id="SSF52540">
    <property type="entry name" value="P-loop containing nucleoside triphosphate hydrolases"/>
    <property type="match status" value="1"/>
</dbReference>
<keyword evidence="4" id="KW-0547">Nucleotide-binding</keyword>
<dbReference type="OrthoDB" id="220028at2"/>
<name>A0A506V7F2_9GAMM</name>
<evidence type="ECO:0000256" key="2">
    <source>
        <dbReference type="ARBA" id="ARBA00009046"/>
    </source>
</evidence>
<dbReference type="RefSeq" id="WP_141176898.1">
    <property type="nucleotide sequence ID" value="NZ_JBHUFX010000005.1"/>
</dbReference>
<evidence type="ECO:0000256" key="8">
    <source>
        <dbReference type="ARBA" id="ARBA00023118"/>
    </source>
</evidence>
<dbReference type="GO" id="GO:0004386">
    <property type="term" value="F:helicase activity"/>
    <property type="evidence" value="ECO:0007669"/>
    <property type="project" value="UniProtKB-KW"/>
</dbReference>
<dbReference type="InterPro" id="IPR054712">
    <property type="entry name" value="Cas3-like_dom"/>
</dbReference>
<dbReference type="InterPro" id="IPR006483">
    <property type="entry name" value="CRISPR-assoc_Cas3_HD"/>
</dbReference>
<comment type="similarity">
    <text evidence="2">In the central section; belongs to the CRISPR-associated helicase Cas3 family.</text>
</comment>
<keyword evidence="8" id="KW-0051">Antiviral defense</keyword>
<dbReference type="GO" id="GO:0046872">
    <property type="term" value="F:metal ion binding"/>
    <property type="evidence" value="ECO:0007669"/>
    <property type="project" value="UniProtKB-KW"/>
</dbReference>
<protein>
    <submittedName>
        <fullName evidence="11">Type I-F CRISPR-associated helicase Cas3</fullName>
    </submittedName>
</protein>
<dbReference type="PROSITE" id="PS51643">
    <property type="entry name" value="HD_CAS3"/>
    <property type="match status" value="1"/>
</dbReference>
<accession>A0A506V7F2</accession>
<evidence type="ECO:0000256" key="1">
    <source>
        <dbReference type="ARBA" id="ARBA00006847"/>
    </source>
</evidence>
<dbReference type="Proteomes" id="UP000319523">
    <property type="component" value="Unassembled WGS sequence"/>
</dbReference>
<evidence type="ECO:0000313" key="11">
    <source>
        <dbReference type="EMBL" id="TPW41466.1"/>
    </source>
</evidence>
<feature type="domain" description="HD Cas3-type" evidence="10">
    <location>
        <begin position="102"/>
        <end position="317"/>
    </location>
</feature>
<dbReference type="Pfam" id="PF22590">
    <property type="entry name" value="Cas3-like_C_2"/>
    <property type="match status" value="1"/>
</dbReference>
<keyword evidence="12" id="KW-1185">Reference proteome</keyword>
<dbReference type="Gene3D" id="1.10.3210.30">
    <property type="match status" value="1"/>
</dbReference>
<keyword evidence="7" id="KW-0067">ATP-binding</keyword>
<evidence type="ECO:0000256" key="9">
    <source>
        <dbReference type="SAM" id="MobiDB-lite"/>
    </source>
</evidence>
<evidence type="ECO:0000256" key="5">
    <source>
        <dbReference type="ARBA" id="ARBA00022801"/>
    </source>
</evidence>
<comment type="similarity">
    <text evidence="1">In the N-terminal section; belongs to the CRISPR-associated nuclease Cas3-HD family.</text>
</comment>
<dbReference type="InterPro" id="IPR013395">
    <property type="entry name" value="CRISPR-assoc_Cas3_yers"/>
</dbReference>
<reference evidence="11 12" key="1">
    <citation type="submission" date="2019-06" db="EMBL/GenBank/DDBJ databases">
        <authorList>
            <person name="Yang Y."/>
        </authorList>
    </citation>
    <scope>NUCLEOTIDE SEQUENCE [LARGE SCALE GENOMIC DNA]</scope>
    <source>
        <strain evidence="11 12">BIT-26</strain>
    </source>
</reference>
<dbReference type="AlphaFoldDB" id="A0A506V7F2"/>
<dbReference type="GO" id="GO:0016787">
    <property type="term" value="F:hydrolase activity"/>
    <property type="evidence" value="ECO:0007669"/>
    <property type="project" value="UniProtKB-KW"/>
</dbReference>
<evidence type="ECO:0000256" key="6">
    <source>
        <dbReference type="ARBA" id="ARBA00022806"/>
    </source>
</evidence>
<dbReference type="Pfam" id="PF21384">
    <property type="entry name" value="Cas3_I-F_Cas2"/>
    <property type="match status" value="1"/>
</dbReference>
<dbReference type="NCBIfam" id="TIGR02562">
    <property type="entry name" value="cas3_yersinia"/>
    <property type="match status" value="1"/>
</dbReference>
<gene>
    <name evidence="11" type="primary">cas3f</name>
    <name evidence="11" type="ORF">FKM52_14565</name>
</gene>
<dbReference type="InterPro" id="IPR048823">
    <property type="entry name" value="Cas3_I-F_Cas2"/>
</dbReference>
<sequence>MNILLVSQCNKRALAETCRILDRFAERKGARRWQATITREALTVLYTQLRKTARRNTAVACYRIKSAGQTELLWVAGNLRRFDAGGAVPSDTASSESLRQGDENSWRSGTTICLLAALAALFHDFGKANQLFQLLLRQKVKGGQSWRHEWVSLRLFCAFVAGRSDVEWLTALSQLQEQDEVELLARLQRDDTDPYANPFLPLPPLARTLAWLILSHHHLPGNRGETGPEPPLEYIDCWLTHQLTSSWNSRFKPQDKENALNWTFPAGTPLRSAVWRQKARKFAMRALQHAPLEQYAHLDQRFTAHMARLCLMLADHYYSAQPPQAGWHDKSYPPHANSDSQSKRLKQRLDEHLTGVAHHAWLLGRHLPHIRKNLPAIVRHRSFKQSSSEERFRWQDKAYETARALAPRAARQGFFGVNMASTGCGKTLANARIMYALADEKQGCRFTVALGLRTLTLQTGSALQARLKLNSGDLAVLTGSPAIQQLYGLAQSGADNSDSEAPAGSAAAEELYAEPHHIRYEGSLNTVRLSQWLTKDDKINKLLNAPVLVTTIDHIIPATEGVRGSKQIAPMLRLLTADLVLDEPDDFDGNDRHALCRLVNWAGMLGCRVLLSSATFTPAQVQALFAAYRSGRAYYQQACGAADTPPAICCAWFDEKAPVQTQDIADGKTFSVAHAAFVSRRVQHLQRNTIKRYGELIAVTPADRTIEAVTRAMAQRLHLSLLQLHAEHHQTHRAAGRELSVGLIRMANINPLAAVAQQLFTLGAPENTRIHYCVYHGQHPLAGRSSIESSLDRVLMRHQPEAIWQMPEIAGRLESYTEQKHIFVVLATAVAEVGRDHDYDWAIIEPSSVRSIVQLAGRVRRHRPCAVRPATANIHLLRKNYRALRGKTFACCRPGFEDRHFRLHSHDLQDLLPEEFMARIDAIPSIQQPQLSKGTLFSDLRVLEHARIRAELGGTPGKPAGFCAALWWRSEATWSCELQRRTPFRYSEPDTQYYLRLTEENKLQWAVPDEGDAGWKAIAFQRARYAFAAGCGPWLELRYDRLYQRLAEEMNMTLAEVSQTFGEISLPLRQDEGWYFDPFLGVFGAPG</sequence>
<evidence type="ECO:0000259" key="10">
    <source>
        <dbReference type="PROSITE" id="PS51643"/>
    </source>
</evidence>
<dbReference type="InterPro" id="IPR038257">
    <property type="entry name" value="CRISPR-assoc_Cas3_HD_sf"/>
</dbReference>
<proteinExistence type="inferred from homology"/>
<dbReference type="InterPro" id="IPR027417">
    <property type="entry name" value="P-loop_NTPase"/>
</dbReference>
<evidence type="ECO:0000256" key="7">
    <source>
        <dbReference type="ARBA" id="ARBA00022840"/>
    </source>
</evidence>
<evidence type="ECO:0000313" key="12">
    <source>
        <dbReference type="Proteomes" id="UP000319523"/>
    </source>
</evidence>
<keyword evidence="6" id="KW-0347">Helicase</keyword>